<evidence type="ECO:0000313" key="3">
    <source>
        <dbReference type="Proteomes" id="UP000298652"/>
    </source>
</evidence>
<protein>
    <submittedName>
        <fullName evidence="2">Uncharacterized protein</fullName>
    </submittedName>
</protein>
<proteinExistence type="predicted"/>
<gene>
    <name evidence="2" type="ORF">SEVIR_3G239200v2</name>
</gene>
<dbReference type="Proteomes" id="UP000298652">
    <property type="component" value="Chromosome 3"/>
</dbReference>
<dbReference type="AlphaFoldDB" id="A0A4U6VCI2"/>
<dbReference type="EMBL" id="CM016554">
    <property type="protein sequence ID" value="TKW27150.1"/>
    <property type="molecule type" value="Genomic_DNA"/>
</dbReference>
<feature type="compositionally biased region" description="Gly residues" evidence="1">
    <location>
        <begin position="203"/>
        <end position="213"/>
    </location>
</feature>
<dbReference type="Gramene" id="TKW27150">
    <property type="protein sequence ID" value="TKW27150"/>
    <property type="gene ID" value="SEVIR_3G239200v2"/>
</dbReference>
<organism evidence="2 3">
    <name type="scientific">Setaria viridis</name>
    <name type="common">Green bristlegrass</name>
    <name type="synonym">Setaria italica subsp. viridis</name>
    <dbReference type="NCBI Taxonomy" id="4556"/>
    <lineage>
        <taxon>Eukaryota</taxon>
        <taxon>Viridiplantae</taxon>
        <taxon>Streptophyta</taxon>
        <taxon>Embryophyta</taxon>
        <taxon>Tracheophyta</taxon>
        <taxon>Spermatophyta</taxon>
        <taxon>Magnoliopsida</taxon>
        <taxon>Liliopsida</taxon>
        <taxon>Poales</taxon>
        <taxon>Poaceae</taxon>
        <taxon>PACMAD clade</taxon>
        <taxon>Panicoideae</taxon>
        <taxon>Panicodae</taxon>
        <taxon>Paniceae</taxon>
        <taxon>Cenchrinae</taxon>
        <taxon>Setaria</taxon>
    </lineage>
</organism>
<accession>A0A4U6VCI2</accession>
<reference evidence="2" key="1">
    <citation type="submission" date="2019-03" db="EMBL/GenBank/DDBJ databases">
        <title>WGS assembly of Setaria viridis.</title>
        <authorList>
            <person name="Huang P."/>
            <person name="Jenkins J."/>
            <person name="Grimwood J."/>
            <person name="Barry K."/>
            <person name="Healey A."/>
            <person name="Mamidi S."/>
            <person name="Sreedasyam A."/>
            <person name="Shu S."/>
            <person name="Feldman M."/>
            <person name="Wu J."/>
            <person name="Yu Y."/>
            <person name="Chen C."/>
            <person name="Johnson J."/>
            <person name="Rokhsar D."/>
            <person name="Baxter I."/>
            <person name="Schmutz J."/>
            <person name="Brutnell T."/>
            <person name="Kellogg E."/>
        </authorList>
    </citation>
    <scope>NUCLEOTIDE SEQUENCE [LARGE SCALE GENOMIC DNA]</scope>
</reference>
<feature type="compositionally biased region" description="Low complexity" evidence="1">
    <location>
        <begin position="162"/>
        <end position="187"/>
    </location>
</feature>
<evidence type="ECO:0000313" key="2">
    <source>
        <dbReference type="EMBL" id="TKW27150.1"/>
    </source>
</evidence>
<sequence>MELRVGCLVIGSDGQTLVLALQRKEVDASRMVVVNWVRLADAPLQRAPHEEVVFLLQSPPRRRSPPPVTPAPSSSTVFGGGRATGFATANRHRPNLASAGMLAITPSPLTGYPPPPAAGSTRRLAVPPTTRRRRRSTAAQGPPRSQTRQPGTPKTPTPNPNPTGGKPLAPRHLSPTASTAPATTTLRRPNHRGAHLHGEEEVVGGGRKGGWRR</sequence>
<keyword evidence="3" id="KW-1185">Reference proteome</keyword>
<evidence type="ECO:0000256" key="1">
    <source>
        <dbReference type="SAM" id="MobiDB-lite"/>
    </source>
</evidence>
<feature type="region of interest" description="Disordered" evidence="1">
    <location>
        <begin position="58"/>
        <end position="88"/>
    </location>
</feature>
<feature type="region of interest" description="Disordered" evidence="1">
    <location>
        <begin position="107"/>
        <end position="213"/>
    </location>
</feature>
<name>A0A4U6VCI2_SETVI</name>